<dbReference type="Pfam" id="PF00069">
    <property type="entry name" value="Pkinase"/>
    <property type="match status" value="1"/>
</dbReference>
<keyword evidence="7" id="KW-0418">Kinase</keyword>
<evidence type="ECO:0000256" key="3">
    <source>
        <dbReference type="PROSITE-ProRule" id="PRU10141"/>
    </source>
</evidence>
<reference evidence="7 8" key="1">
    <citation type="submission" date="2017-12" db="EMBL/GenBank/DDBJ databases">
        <authorList>
            <person name="Pombert J.-F."/>
            <person name="Haag K.L."/>
            <person name="Ebert D."/>
        </authorList>
    </citation>
    <scope>NUCLEOTIDE SEQUENCE [LARGE SCALE GENOMIC DNA]</scope>
    <source>
        <strain evidence="7">BE-OM-2</strain>
    </source>
</reference>
<evidence type="ECO:0000256" key="1">
    <source>
        <dbReference type="ARBA" id="ARBA00022741"/>
    </source>
</evidence>
<dbReference type="VEuPathDB" id="MicrosporidiaDB:CWI36_1188p0010"/>
<dbReference type="InterPro" id="IPR011009">
    <property type="entry name" value="Kinase-like_dom_sf"/>
</dbReference>
<dbReference type="PANTHER" id="PTHR24345">
    <property type="entry name" value="SERINE/THREONINE-PROTEIN KINASE PLK"/>
    <property type="match status" value="1"/>
</dbReference>
<dbReference type="GO" id="GO:0005634">
    <property type="term" value="C:nucleus"/>
    <property type="evidence" value="ECO:0007669"/>
    <property type="project" value="TreeGrafter"/>
</dbReference>
<keyword evidence="8" id="KW-1185">Reference proteome</keyword>
<feature type="region of interest" description="Disordered" evidence="5">
    <location>
        <begin position="427"/>
        <end position="462"/>
    </location>
</feature>
<protein>
    <submittedName>
        <fullName evidence="7">Protein kinase</fullName>
    </submittedName>
</protein>
<dbReference type="GO" id="GO:0004674">
    <property type="term" value="F:protein serine/threonine kinase activity"/>
    <property type="evidence" value="ECO:0007669"/>
    <property type="project" value="UniProtKB-KW"/>
</dbReference>
<dbReference type="VEuPathDB" id="MicrosporidiaDB:CWI39_0310p0010"/>
<proteinExistence type="inferred from homology"/>
<keyword evidence="1 3" id="KW-0547">Nucleotide-binding</keyword>
<comment type="caution">
    <text evidence="7">The sequence shown here is derived from an EMBL/GenBank/DDBJ whole genome shotgun (WGS) entry which is preliminary data.</text>
</comment>
<dbReference type="EMBL" id="PITI01001188">
    <property type="protein sequence ID" value="TBU02103.1"/>
    <property type="molecule type" value="Genomic_DNA"/>
</dbReference>
<feature type="binding site" evidence="3">
    <location>
        <position position="63"/>
    </location>
    <ligand>
        <name>ATP</name>
        <dbReference type="ChEBI" id="CHEBI:30616"/>
    </ligand>
</feature>
<dbReference type="STRING" id="148818.A0A4Q9L3K5"/>
<gene>
    <name evidence="7" type="ORF">CWI36_1188p0010</name>
</gene>
<evidence type="ECO:0000313" key="8">
    <source>
        <dbReference type="Proteomes" id="UP000291404"/>
    </source>
</evidence>
<evidence type="ECO:0000256" key="4">
    <source>
        <dbReference type="RuleBase" id="RU000304"/>
    </source>
</evidence>
<dbReference type="SMART" id="SM00220">
    <property type="entry name" value="S_TKc"/>
    <property type="match status" value="1"/>
</dbReference>
<dbReference type="GO" id="GO:0005524">
    <property type="term" value="F:ATP binding"/>
    <property type="evidence" value="ECO:0007669"/>
    <property type="project" value="UniProtKB-UniRule"/>
</dbReference>
<evidence type="ECO:0000259" key="6">
    <source>
        <dbReference type="PROSITE" id="PS50011"/>
    </source>
</evidence>
<dbReference type="PROSITE" id="PS00107">
    <property type="entry name" value="PROTEIN_KINASE_ATP"/>
    <property type="match status" value="1"/>
</dbReference>
<evidence type="ECO:0000256" key="5">
    <source>
        <dbReference type="SAM" id="MobiDB-lite"/>
    </source>
</evidence>
<organism evidence="7 8">
    <name type="scientific">Hamiltosporidium magnivora</name>
    <dbReference type="NCBI Taxonomy" id="148818"/>
    <lineage>
        <taxon>Eukaryota</taxon>
        <taxon>Fungi</taxon>
        <taxon>Fungi incertae sedis</taxon>
        <taxon>Microsporidia</taxon>
        <taxon>Dubosqiidae</taxon>
        <taxon>Hamiltosporidium</taxon>
    </lineage>
</organism>
<sequence length="462" mass="54153">MHGKESNLRRVSDKFIQANEDISIYMETGAVKVIRLGKLLGRGGYAEVYEGYCIQDKKMYALKFSSTENASYLKKEAEIYKRIGLHGSIIRFHGYGEYKDFFVLLLELGSGSLSNFYKFHILNDYQIAAILKQLIDVLTFIHNKGIIYNDLKGNNILINEDLEIKIFDFGLSCNENSLVELFKNDGKKRDEDYSYISPEIRNCKFYTNRSDLWSLGALLWTLYSRENFLGDLYSENLSFLSANMLSLLLQVNPLSRAPCGLLIFHGFFDYLYNFLIDISNLPDFYLNISDNIKLQKIKNEFIYEEYGTSFHLIFPPNNYQIRKNLERKIIAFQQQKYNKFYENTNYSFIYSKYLSCLVGFSKEYLYSIMDLDYNSLRQIMNLKKIAINYMKGNLYKYNVNLSAIKNNIKILDKQNVFRISKPQENFSPRSISRNENSVDMKSRNEKMLSKRMKANTSTPFYS</sequence>
<feature type="domain" description="Protein kinase" evidence="6">
    <location>
        <begin position="34"/>
        <end position="268"/>
    </location>
</feature>
<name>A0A4Q9L3K5_9MICR</name>
<comment type="similarity">
    <text evidence="4">Belongs to the protein kinase superfamily.</text>
</comment>
<evidence type="ECO:0000313" key="7">
    <source>
        <dbReference type="EMBL" id="TBU02103.1"/>
    </source>
</evidence>
<dbReference type="InterPro" id="IPR008271">
    <property type="entry name" value="Ser/Thr_kinase_AS"/>
</dbReference>
<dbReference type="InterPro" id="IPR017441">
    <property type="entry name" value="Protein_kinase_ATP_BS"/>
</dbReference>
<dbReference type="Proteomes" id="UP000291404">
    <property type="component" value="Unassembled WGS sequence"/>
</dbReference>
<dbReference type="AlphaFoldDB" id="A0A4Q9L3K5"/>
<dbReference type="PROSITE" id="PS50011">
    <property type="entry name" value="PROTEIN_KINASE_DOM"/>
    <property type="match status" value="1"/>
</dbReference>
<accession>A0A4Q9L3K5</accession>
<dbReference type="SUPFAM" id="SSF56112">
    <property type="entry name" value="Protein kinase-like (PK-like)"/>
    <property type="match status" value="1"/>
</dbReference>
<keyword evidence="4" id="KW-0723">Serine/threonine-protein kinase</keyword>
<keyword evidence="7" id="KW-0808">Transferase</keyword>
<evidence type="ECO:0000256" key="2">
    <source>
        <dbReference type="ARBA" id="ARBA00022840"/>
    </source>
</evidence>
<dbReference type="InterPro" id="IPR000719">
    <property type="entry name" value="Prot_kinase_dom"/>
</dbReference>
<keyword evidence="2 3" id="KW-0067">ATP-binding</keyword>
<dbReference type="Gene3D" id="1.10.510.10">
    <property type="entry name" value="Transferase(Phosphotransferase) domain 1"/>
    <property type="match status" value="1"/>
</dbReference>
<dbReference type="PROSITE" id="PS00108">
    <property type="entry name" value="PROTEIN_KINASE_ST"/>
    <property type="match status" value="1"/>
</dbReference>
<feature type="compositionally biased region" description="Basic and acidic residues" evidence="5">
    <location>
        <begin position="436"/>
        <end position="448"/>
    </location>
</feature>